<sequence>MKEYAADLTGERETDADFGVPPVGTPLSASAPTRATFHLPLRSPIGKDAAYLIPMDAIIYPALLAVATRR</sequence>
<evidence type="ECO:0000313" key="3">
    <source>
        <dbReference type="Proteomes" id="UP000709295"/>
    </source>
</evidence>
<accession>A0A8J5I737</accession>
<gene>
    <name evidence="2" type="ORF">JG688_00017123</name>
</gene>
<dbReference type="EMBL" id="JAENGY010002393">
    <property type="protein sequence ID" value="KAG6944361.1"/>
    <property type="molecule type" value="Genomic_DNA"/>
</dbReference>
<comment type="caution">
    <text evidence="2">The sequence shown here is derived from an EMBL/GenBank/DDBJ whole genome shotgun (WGS) entry which is preliminary data.</text>
</comment>
<name>A0A8J5I737_9STRA</name>
<dbReference type="AlphaFoldDB" id="A0A8J5I737"/>
<feature type="compositionally biased region" description="Basic and acidic residues" evidence="1">
    <location>
        <begin position="1"/>
        <end position="15"/>
    </location>
</feature>
<proteinExistence type="predicted"/>
<protein>
    <submittedName>
        <fullName evidence="2">Uncharacterized protein</fullName>
    </submittedName>
</protein>
<reference evidence="2" key="1">
    <citation type="submission" date="2021-01" db="EMBL/GenBank/DDBJ databases">
        <title>Phytophthora aleatoria, a newly-described species from Pinus radiata is distinct from Phytophthora cactorum isolates based on comparative genomics.</title>
        <authorList>
            <person name="Mcdougal R."/>
            <person name="Panda P."/>
            <person name="Williams N."/>
            <person name="Studholme D.J."/>
        </authorList>
    </citation>
    <scope>NUCLEOTIDE SEQUENCE</scope>
    <source>
        <strain evidence="2">NZFS 4037</strain>
    </source>
</reference>
<evidence type="ECO:0000313" key="2">
    <source>
        <dbReference type="EMBL" id="KAG6944361.1"/>
    </source>
</evidence>
<dbReference type="Proteomes" id="UP000709295">
    <property type="component" value="Unassembled WGS sequence"/>
</dbReference>
<evidence type="ECO:0000256" key="1">
    <source>
        <dbReference type="SAM" id="MobiDB-lite"/>
    </source>
</evidence>
<organism evidence="2 3">
    <name type="scientific">Phytophthora aleatoria</name>
    <dbReference type="NCBI Taxonomy" id="2496075"/>
    <lineage>
        <taxon>Eukaryota</taxon>
        <taxon>Sar</taxon>
        <taxon>Stramenopiles</taxon>
        <taxon>Oomycota</taxon>
        <taxon>Peronosporomycetes</taxon>
        <taxon>Peronosporales</taxon>
        <taxon>Peronosporaceae</taxon>
        <taxon>Phytophthora</taxon>
    </lineage>
</organism>
<feature type="region of interest" description="Disordered" evidence="1">
    <location>
        <begin position="1"/>
        <end position="27"/>
    </location>
</feature>
<keyword evidence="3" id="KW-1185">Reference proteome</keyword>